<feature type="transmembrane region" description="Helical" evidence="2">
    <location>
        <begin position="87"/>
        <end position="108"/>
    </location>
</feature>
<dbReference type="OrthoDB" id="8617634at2"/>
<feature type="domain" description="FecR protein" evidence="3">
    <location>
        <begin position="141"/>
        <end position="232"/>
    </location>
</feature>
<feature type="compositionally biased region" description="Low complexity" evidence="1">
    <location>
        <begin position="122"/>
        <end position="140"/>
    </location>
</feature>
<reference evidence="5 6" key="1">
    <citation type="submission" date="2019-08" db="EMBL/GenBank/DDBJ databases">
        <authorList>
            <person name="Peeters C."/>
        </authorList>
    </citation>
    <scope>NUCLEOTIDE SEQUENCE [LARGE SCALE GENOMIC DNA]</scope>
    <source>
        <strain evidence="5 6">LMG 31118</strain>
    </source>
</reference>
<evidence type="ECO:0000259" key="3">
    <source>
        <dbReference type="Pfam" id="PF04773"/>
    </source>
</evidence>
<gene>
    <name evidence="5" type="ORF">PCA31118_00890</name>
</gene>
<dbReference type="EMBL" id="CABPSQ010000001">
    <property type="protein sequence ID" value="VVE62074.1"/>
    <property type="molecule type" value="Genomic_DNA"/>
</dbReference>
<keyword evidence="2" id="KW-0472">Membrane</keyword>
<dbReference type="InterPro" id="IPR006860">
    <property type="entry name" value="FecR"/>
</dbReference>
<evidence type="ECO:0000256" key="2">
    <source>
        <dbReference type="SAM" id="Phobius"/>
    </source>
</evidence>
<protein>
    <submittedName>
        <fullName evidence="5">FecR family protein</fullName>
    </submittedName>
</protein>
<accession>A0A5E4ZLP6</accession>
<dbReference type="Pfam" id="PF16220">
    <property type="entry name" value="DUF4880"/>
    <property type="match status" value="1"/>
</dbReference>
<evidence type="ECO:0000259" key="4">
    <source>
        <dbReference type="Pfam" id="PF16220"/>
    </source>
</evidence>
<dbReference type="InterPro" id="IPR032623">
    <property type="entry name" value="FecR_N"/>
</dbReference>
<dbReference type="GO" id="GO:0016989">
    <property type="term" value="F:sigma factor antagonist activity"/>
    <property type="evidence" value="ECO:0007669"/>
    <property type="project" value="TreeGrafter"/>
</dbReference>
<evidence type="ECO:0000313" key="6">
    <source>
        <dbReference type="Proteomes" id="UP000414136"/>
    </source>
</evidence>
<proteinExistence type="predicted"/>
<dbReference type="Gene3D" id="2.60.120.1440">
    <property type="match status" value="1"/>
</dbReference>
<feature type="domain" description="FecR N-terminal" evidence="4">
    <location>
        <begin position="9"/>
        <end position="50"/>
    </location>
</feature>
<dbReference type="Pfam" id="PF04773">
    <property type="entry name" value="FecR"/>
    <property type="match status" value="1"/>
</dbReference>
<dbReference type="PANTHER" id="PTHR30273:SF2">
    <property type="entry name" value="PROTEIN FECR"/>
    <property type="match status" value="1"/>
</dbReference>
<evidence type="ECO:0000256" key="1">
    <source>
        <dbReference type="SAM" id="MobiDB-lite"/>
    </source>
</evidence>
<keyword evidence="6" id="KW-1185">Reference proteome</keyword>
<keyword evidence="2" id="KW-1133">Transmembrane helix</keyword>
<dbReference type="PIRSF" id="PIRSF018266">
    <property type="entry name" value="FecR"/>
    <property type="match status" value="1"/>
</dbReference>
<dbReference type="InterPro" id="IPR012373">
    <property type="entry name" value="Ferrdict_sens_TM"/>
</dbReference>
<dbReference type="Gene3D" id="3.55.50.30">
    <property type="match status" value="1"/>
</dbReference>
<dbReference type="RefSeq" id="WP_150623267.1">
    <property type="nucleotide sequence ID" value="NZ_CABPSQ010000001.1"/>
</dbReference>
<name>A0A5E4ZLP6_9BURK</name>
<dbReference type="PANTHER" id="PTHR30273">
    <property type="entry name" value="PERIPLASMIC SIGNAL SENSOR AND SIGMA FACTOR ACTIVATOR FECR-RELATED"/>
    <property type="match status" value="1"/>
</dbReference>
<feature type="region of interest" description="Disordered" evidence="1">
    <location>
        <begin position="118"/>
        <end position="148"/>
    </location>
</feature>
<dbReference type="Proteomes" id="UP000414136">
    <property type="component" value="Unassembled WGS sequence"/>
</dbReference>
<evidence type="ECO:0000313" key="5">
    <source>
        <dbReference type="EMBL" id="VVE62074.1"/>
    </source>
</evidence>
<dbReference type="AlphaFoldDB" id="A0A5E4ZLP6"/>
<organism evidence="5 6">
    <name type="scientific">Pandoraea captiosa</name>
    <dbReference type="NCBI Taxonomy" id="2508302"/>
    <lineage>
        <taxon>Bacteria</taxon>
        <taxon>Pseudomonadati</taxon>
        <taxon>Pseudomonadota</taxon>
        <taxon>Betaproteobacteria</taxon>
        <taxon>Burkholderiales</taxon>
        <taxon>Burkholderiaceae</taxon>
        <taxon>Pandoraea</taxon>
    </lineage>
</organism>
<sequence length="355" mass="36756">MSRAERIREEAARWFAKAHGGAFSDAQRASLDAWLSADPLHRAEYAALTRVWQAAASVPSARLRALAEPEAAGVGATLSGRRVANRWIALACVCVLAVSLGAMVLPAVNRSIQDMAAVSPTSPASEPGAESGAESAQAQEFSTRPGERRTVTLADGTAVELSTRTRIQVNYTPAQRSVTLLSGEAMFSVTHDAARPFVVDAGVGRVTVTGTRFDVRRVANGLAVAVESGAVRVEGAGARAPAGQAKTSALLTGGLGTTVDADGAVASPGPVNLSTALAWRDGKLVFQNATLADVVSEVSLYRRSPVVVANDAVGQLRVSSVFSADNTDDLLAALPQFLPVTVQTLADGSVKISSK</sequence>
<keyword evidence="2" id="KW-0812">Transmembrane</keyword>